<feature type="chain" id="PRO_5018208276" evidence="1">
    <location>
        <begin position="19"/>
        <end position="106"/>
    </location>
</feature>
<reference evidence="2 3" key="1">
    <citation type="journal article" date="2018" name="Sci. Rep.">
        <title>Genomic signatures of local adaptation to the degree of environmental predictability in rotifers.</title>
        <authorList>
            <person name="Franch-Gras L."/>
            <person name="Hahn C."/>
            <person name="Garcia-Roger E.M."/>
            <person name="Carmona M.J."/>
            <person name="Serra M."/>
            <person name="Gomez A."/>
        </authorList>
    </citation>
    <scope>NUCLEOTIDE SEQUENCE [LARGE SCALE GENOMIC DNA]</scope>
    <source>
        <strain evidence="2">HYR1</strain>
    </source>
</reference>
<dbReference type="AlphaFoldDB" id="A0A3M7SFP5"/>
<organism evidence="2 3">
    <name type="scientific">Brachionus plicatilis</name>
    <name type="common">Marine rotifer</name>
    <name type="synonym">Brachionus muelleri</name>
    <dbReference type="NCBI Taxonomy" id="10195"/>
    <lineage>
        <taxon>Eukaryota</taxon>
        <taxon>Metazoa</taxon>
        <taxon>Spiralia</taxon>
        <taxon>Gnathifera</taxon>
        <taxon>Rotifera</taxon>
        <taxon>Eurotatoria</taxon>
        <taxon>Monogononta</taxon>
        <taxon>Pseudotrocha</taxon>
        <taxon>Ploima</taxon>
        <taxon>Brachionidae</taxon>
        <taxon>Brachionus</taxon>
    </lineage>
</organism>
<evidence type="ECO:0000256" key="1">
    <source>
        <dbReference type="SAM" id="SignalP"/>
    </source>
</evidence>
<evidence type="ECO:0000313" key="3">
    <source>
        <dbReference type="Proteomes" id="UP000276133"/>
    </source>
</evidence>
<dbReference type="EMBL" id="REGN01001476">
    <property type="protein sequence ID" value="RNA34457.1"/>
    <property type="molecule type" value="Genomic_DNA"/>
</dbReference>
<comment type="caution">
    <text evidence="2">The sequence shown here is derived from an EMBL/GenBank/DDBJ whole genome shotgun (WGS) entry which is preliminary data.</text>
</comment>
<gene>
    <name evidence="2" type="ORF">BpHYR1_021526</name>
</gene>
<sequence>MKIYCFLVAIFFFSSTLSNPLKAIIDSNQTHIDPKTFICYDEYDCNCGIVQVEVNGKECQLCGCGYQYEKIKFFILNTLFILFVRQLLIDTNMNWIIMGPQVPLSI</sequence>
<name>A0A3M7SFP5_BRAPC</name>
<protein>
    <submittedName>
        <fullName evidence="2">Uncharacterized protein</fullName>
    </submittedName>
</protein>
<accession>A0A3M7SFP5</accession>
<keyword evidence="1" id="KW-0732">Signal</keyword>
<feature type="signal peptide" evidence="1">
    <location>
        <begin position="1"/>
        <end position="18"/>
    </location>
</feature>
<evidence type="ECO:0000313" key="2">
    <source>
        <dbReference type="EMBL" id="RNA34457.1"/>
    </source>
</evidence>
<dbReference type="Proteomes" id="UP000276133">
    <property type="component" value="Unassembled WGS sequence"/>
</dbReference>
<proteinExistence type="predicted"/>
<keyword evidence="3" id="KW-1185">Reference proteome</keyword>